<name>C9SK43_VERA1</name>
<feature type="region of interest" description="Disordered" evidence="1">
    <location>
        <begin position="62"/>
        <end position="99"/>
    </location>
</feature>
<protein>
    <submittedName>
        <fullName evidence="2">Predicted protein</fullName>
    </submittedName>
</protein>
<gene>
    <name evidence="2" type="ORF">VDBG_05170</name>
</gene>
<evidence type="ECO:0000313" key="3">
    <source>
        <dbReference type="Proteomes" id="UP000008698"/>
    </source>
</evidence>
<dbReference type="EMBL" id="DS985219">
    <property type="protein sequence ID" value="EEY19061.1"/>
    <property type="molecule type" value="Genomic_DNA"/>
</dbReference>
<accession>C9SK43</accession>
<feature type="region of interest" description="Disordered" evidence="1">
    <location>
        <begin position="185"/>
        <end position="206"/>
    </location>
</feature>
<dbReference type="GeneID" id="9536544"/>
<dbReference type="OrthoDB" id="10447702at2759"/>
<dbReference type="HOGENOM" id="CLU_1251513_0_0_1"/>
<evidence type="ECO:0000256" key="1">
    <source>
        <dbReference type="SAM" id="MobiDB-lite"/>
    </source>
</evidence>
<dbReference type="eggNOG" id="ENOG502R9T6">
    <property type="taxonomic scope" value="Eukaryota"/>
</dbReference>
<dbReference type="KEGG" id="val:VDBG_05170"/>
<feature type="compositionally biased region" description="Basic and acidic residues" evidence="1">
    <location>
        <begin position="185"/>
        <end position="200"/>
    </location>
</feature>
<dbReference type="AlphaFoldDB" id="C9SK43"/>
<proteinExistence type="predicted"/>
<reference evidence="3" key="1">
    <citation type="journal article" date="2011" name="PLoS Pathog.">
        <title>Comparative genomics yields insights into niche adaptation of plant vascular wilt pathogens.</title>
        <authorList>
            <person name="Klosterman S.J."/>
            <person name="Subbarao K.V."/>
            <person name="Kang S."/>
            <person name="Veronese P."/>
            <person name="Gold S.E."/>
            <person name="Thomma B.P.H.J."/>
            <person name="Chen Z."/>
            <person name="Henrissat B."/>
            <person name="Lee Y.-H."/>
            <person name="Park J."/>
            <person name="Garcia-Pedrajas M.D."/>
            <person name="Barbara D.J."/>
            <person name="Anchieta A."/>
            <person name="de Jonge R."/>
            <person name="Santhanam P."/>
            <person name="Maruthachalam K."/>
            <person name="Atallah Z."/>
            <person name="Amyotte S.G."/>
            <person name="Paz Z."/>
            <person name="Inderbitzin P."/>
            <person name="Hayes R.J."/>
            <person name="Heiman D.I."/>
            <person name="Young S."/>
            <person name="Zeng Q."/>
            <person name="Engels R."/>
            <person name="Galagan J."/>
            <person name="Cuomo C.A."/>
            <person name="Dobinson K.F."/>
            <person name="Ma L.-J."/>
        </authorList>
    </citation>
    <scope>NUCLEOTIDE SEQUENCE [LARGE SCALE GENOMIC DNA]</scope>
    <source>
        <strain evidence="3">VaMs.102 / ATCC MYA-4576 / FGSC 10136</strain>
    </source>
</reference>
<keyword evidence="3" id="KW-1185">Reference proteome</keyword>
<evidence type="ECO:0000313" key="2">
    <source>
        <dbReference type="EMBL" id="EEY19061.1"/>
    </source>
</evidence>
<dbReference type="Proteomes" id="UP000008698">
    <property type="component" value="Unassembled WGS sequence"/>
</dbReference>
<sequence>MIPEPETGQLLTDAGVCSIHANNRADNCDTVNNGPDNSTHIELKDPAININMMVVNINRIASESTDSRVPTDGHQSAPGRPLNADRPTSRRGAANQRQQENTKKMVWCPLCKYVVDGLKKRAACYLLFRFQTSIRAALRILTRNYPPFQVARFTGLDSSLHGDSGTGDRPTDQLIGDPILSTRREEQLKGGEREAEHGAGDGELGSFILYDGASQALGQGE</sequence>
<dbReference type="RefSeq" id="XP_003004057.1">
    <property type="nucleotide sequence ID" value="XM_003004011.1"/>
</dbReference>
<organism evidence="3">
    <name type="scientific">Verticillium alfalfae (strain VaMs.102 / ATCC MYA-4576 / FGSC 10136)</name>
    <name type="common">Verticillium wilt of alfalfa</name>
    <name type="synonym">Verticillium albo-atrum</name>
    <dbReference type="NCBI Taxonomy" id="526221"/>
    <lineage>
        <taxon>Eukaryota</taxon>
        <taxon>Fungi</taxon>
        <taxon>Dikarya</taxon>
        <taxon>Ascomycota</taxon>
        <taxon>Pezizomycotina</taxon>
        <taxon>Sordariomycetes</taxon>
        <taxon>Hypocreomycetidae</taxon>
        <taxon>Glomerellales</taxon>
        <taxon>Plectosphaerellaceae</taxon>
        <taxon>Verticillium</taxon>
    </lineage>
</organism>